<dbReference type="Proteomes" id="UP000198741">
    <property type="component" value="Chromosome I"/>
</dbReference>
<evidence type="ECO:0000256" key="4">
    <source>
        <dbReference type="HAMAP-Rule" id="MF_00434"/>
    </source>
</evidence>
<comment type="catalytic activity">
    <reaction evidence="1 4">
        <text>(4aS,6R)-4a-hydroxy-L-erythro-5,6,7,8-tetrahydrobiopterin = (6R)-L-erythro-6,7-dihydrobiopterin + H2O</text>
        <dbReference type="Rhea" id="RHEA:11920"/>
        <dbReference type="ChEBI" id="CHEBI:15377"/>
        <dbReference type="ChEBI" id="CHEBI:15642"/>
        <dbReference type="ChEBI" id="CHEBI:43120"/>
        <dbReference type="EC" id="4.2.1.96"/>
    </reaction>
</comment>
<accession>A0A1H0I4I6</accession>
<evidence type="ECO:0000256" key="3">
    <source>
        <dbReference type="ARBA" id="ARBA00023239"/>
    </source>
</evidence>
<proteinExistence type="inferred from homology"/>
<dbReference type="PANTHER" id="PTHR12599:SF0">
    <property type="entry name" value="PTERIN-4-ALPHA-CARBINOLAMINE DEHYDRATASE"/>
    <property type="match status" value="1"/>
</dbReference>
<dbReference type="Pfam" id="PF01329">
    <property type="entry name" value="Pterin_4a"/>
    <property type="match status" value="1"/>
</dbReference>
<evidence type="ECO:0000313" key="6">
    <source>
        <dbReference type="Proteomes" id="UP000198741"/>
    </source>
</evidence>
<evidence type="ECO:0000256" key="2">
    <source>
        <dbReference type="ARBA" id="ARBA00006472"/>
    </source>
</evidence>
<dbReference type="EMBL" id="LT629710">
    <property type="protein sequence ID" value="SDO26273.1"/>
    <property type="molecule type" value="Genomic_DNA"/>
</dbReference>
<organism evidence="5 6">
    <name type="scientific">Nakamurella panacisegetis</name>
    <dbReference type="NCBI Taxonomy" id="1090615"/>
    <lineage>
        <taxon>Bacteria</taxon>
        <taxon>Bacillati</taxon>
        <taxon>Actinomycetota</taxon>
        <taxon>Actinomycetes</taxon>
        <taxon>Nakamurellales</taxon>
        <taxon>Nakamurellaceae</taxon>
        <taxon>Nakamurella</taxon>
    </lineage>
</organism>
<dbReference type="PANTHER" id="PTHR12599">
    <property type="entry name" value="PTERIN-4-ALPHA-CARBINOLAMINE DEHYDRATASE"/>
    <property type="match status" value="1"/>
</dbReference>
<dbReference type="RefSeq" id="WP_090474265.1">
    <property type="nucleotide sequence ID" value="NZ_LT629710.1"/>
</dbReference>
<dbReference type="InterPro" id="IPR001533">
    <property type="entry name" value="Pterin_deHydtase"/>
</dbReference>
<reference evidence="5 6" key="1">
    <citation type="submission" date="2016-10" db="EMBL/GenBank/DDBJ databases">
        <authorList>
            <person name="de Groot N.N."/>
        </authorList>
    </citation>
    <scope>NUCLEOTIDE SEQUENCE [LARGE SCALE GENOMIC DNA]</scope>
    <source>
        <strain evidence="6">P4-7,KCTC 19426,CECT 7604</strain>
    </source>
</reference>
<dbReference type="InterPro" id="IPR036428">
    <property type="entry name" value="PCD_sf"/>
</dbReference>
<dbReference type="CDD" id="cd00488">
    <property type="entry name" value="PCD_DCoH"/>
    <property type="match status" value="1"/>
</dbReference>
<name>A0A1H0I4I6_9ACTN</name>
<dbReference type="STRING" id="1090615.SAMN04515671_0352"/>
<keyword evidence="3 4" id="KW-0456">Lyase</keyword>
<dbReference type="GO" id="GO:0006729">
    <property type="term" value="P:tetrahydrobiopterin biosynthetic process"/>
    <property type="evidence" value="ECO:0007669"/>
    <property type="project" value="InterPro"/>
</dbReference>
<dbReference type="Gene3D" id="3.30.1360.20">
    <property type="entry name" value="Transcriptional coactivator/pterin dehydratase"/>
    <property type="match status" value="1"/>
</dbReference>
<evidence type="ECO:0000313" key="5">
    <source>
        <dbReference type="EMBL" id="SDO26273.1"/>
    </source>
</evidence>
<dbReference type="SUPFAM" id="SSF55248">
    <property type="entry name" value="PCD-like"/>
    <property type="match status" value="1"/>
</dbReference>
<gene>
    <name evidence="5" type="ORF">SAMN04515671_0352</name>
</gene>
<evidence type="ECO:0000256" key="1">
    <source>
        <dbReference type="ARBA" id="ARBA00001554"/>
    </source>
</evidence>
<sequence length="100" mass="10622">MTQRLDETQINRELAALPAWSRVGDEIQANFTAPDFIGALAFVNSIAALAEAAGHHPDIDIRYNVVSLALTTHDAKGLTHKDFALAKQIDIAAAGIVDAG</sequence>
<dbReference type="OrthoDB" id="15077at2"/>
<dbReference type="NCBIfam" id="NF002017">
    <property type="entry name" value="PRK00823.1-2"/>
    <property type="match status" value="1"/>
</dbReference>
<protein>
    <recommendedName>
        <fullName evidence="4">Putative pterin-4-alpha-carbinolamine dehydratase</fullName>
        <shortName evidence="4">PHS</shortName>
        <ecNumber evidence="4">4.2.1.96</ecNumber>
    </recommendedName>
    <alternativeName>
        <fullName evidence="4">4-alpha-hydroxy-tetrahydropterin dehydratase</fullName>
    </alternativeName>
    <alternativeName>
        <fullName evidence="4">Pterin carbinolamine dehydratase</fullName>
        <shortName evidence="4">PCD</shortName>
    </alternativeName>
</protein>
<comment type="similarity">
    <text evidence="2 4">Belongs to the pterin-4-alpha-carbinolamine dehydratase family.</text>
</comment>
<dbReference type="AlphaFoldDB" id="A0A1H0I4I6"/>
<keyword evidence="6" id="KW-1185">Reference proteome</keyword>
<dbReference type="GO" id="GO:0008124">
    <property type="term" value="F:4-alpha-hydroxytetrahydrobiopterin dehydratase activity"/>
    <property type="evidence" value="ECO:0007669"/>
    <property type="project" value="UniProtKB-UniRule"/>
</dbReference>
<dbReference type="HAMAP" id="MF_00434">
    <property type="entry name" value="Pterin_4_alpha"/>
    <property type="match status" value="1"/>
</dbReference>
<dbReference type="EC" id="4.2.1.96" evidence="4"/>